<dbReference type="EMBL" id="AP018052">
    <property type="protein sequence ID" value="BAZ95349.1"/>
    <property type="molecule type" value="Genomic_DNA"/>
</dbReference>
<keyword evidence="4" id="KW-0597">Phosphoprotein</keyword>
<feature type="domain" description="HAMP" evidence="14">
    <location>
        <begin position="192"/>
        <end position="244"/>
    </location>
</feature>
<evidence type="ECO:0000256" key="6">
    <source>
        <dbReference type="ARBA" id="ARBA00022692"/>
    </source>
</evidence>
<keyword evidence="9" id="KW-0902">Two-component regulatory system</keyword>
<dbReference type="CDD" id="cd06225">
    <property type="entry name" value="HAMP"/>
    <property type="match status" value="1"/>
</dbReference>
<dbReference type="PRINTS" id="PR00344">
    <property type="entry name" value="BCTRLSENSOR"/>
</dbReference>
<evidence type="ECO:0000259" key="13">
    <source>
        <dbReference type="PROSITE" id="PS50109"/>
    </source>
</evidence>
<dbReference type="AlphaFoldDB" id="A0A1Z4VUP3"/>
<reference evidence="15 16" key="1">
    <citation type="submission" date="2017-05" db="EMBL/GenBank/DDBJ databases">
        <title>Thiocyanate degradation by Thiohalobacter thiocyanaticus FOKN1.</title>
        <authorList>
            <person name="Oshiki M."/>
            <person name="Fukushima T."/>
            <person name="Kawano S."/>
            <person name="Nakagawa J."/>
        </authorList>
    </citation>
    <scope>NUCLEOTIDE SEQUENCE [LARGE SCALE GENOMIC DNA]</scope>
    <source>
        <strain evidence="15 16">FOKN1</strain>
    </source>
</reference>
<feature type="domain" description="Histidine kinase" evidence="13">
    <location>
        <begin position="275"/>
        <end position="482"/>
    </location>
</feature>
<keyword evidence="7 15" id="KW-0418">Kinase</keyword>
<dbReference type="PROSITE" id="PS50885">
    <property type="entry name" value="HAMP"/>
    <property type="match status" value="1"/>
</dbReference>
<accession>A0A1Z4VUP3</accession>
<dbReference type="SUPFAM" id="SSF47384">
    <property type="entry name" value="Homodimeric domain of signal transducing histidine kinase"/>
    <property type="match status" value="1"/>
</dbReference>
<evidence type="ECO:0000256" key="2">
    <source>
        <dbReference type="ARBA" id="ARBA00004370"/>
    </source>
</evidence>
<dbReference type="PANTHER" id="PTHR45436:SF5">
    <property type="entry name" value="SENSOR HISTIDINE KINASE TRCS"/>
    <property type="match status" value="1"/>
</dbReference>
<dbReference type="SUPFAM" id="SSF55874">
    <property type="entry name" value="ATPase domain of HSP90 chaperone/DNA topoisomerase II/histidine kinase"/>
    <property type="match status" value="1"/>
</dbReference>
<evidence type="ECO:0000256" key="7">
    <source>
        <dbReference type="ARBA" id="ARBA00022777"/>
    </source>
</evidence>
<dbReference type="Gene3D" id="1.10.287.130">
    <property type="match status" value="1"/>
</dbReference>
<keyword evidence="10 12" id="KW-0472">Membrane</keyword>
<dbReference type="GO" id="GO:0016020">
    <property type="term" value="C:membrane"/>
    <property type="evidence" value="ECO:0007669"/>
    <property type="project" value="UniProtKB-SubCell"/>
</dbReference>
<evidence type="ECO:0000256" key="11">
    <source>
        <dbReference type="SAM" id="Coils"/>
    </source>
</evidence>
<dbReference type="SMART" id="SM00388">
    <property type="entry name" value="HisKA"/>
    <property type="match status" value="1"/>
</dbReference>
<dbReference type="InterPro" id="IPR050428">
    <property type="entry name" value="TCS_sensor_his_kinase"/>
</dbReference>
<dbReference type="OrthoDB" id="1931120at2"/>
<gene>
    <name evidence="15" type="ORF">FOKN1_2992</name>
</gene>
<dbReference type="InterPro" id="IPR003660">
    <property type="entry name" value="HAMP_dom"/>
</dbReference>
<dbReference type="SUPFAM" id="SSF158472">
    <property type="entry name" value="HAMP domain-like"/>
    <property type="match status" value="1"/>
</dbReference>
<dbReference type="InterPro" id="IPR003594">
    <property type="entry name" value="HATPase_dom"/>
</dbReference>
<dbReference type="Pfam" id="PF02518">
    <property type="entry name" value="HATPase_c"/>
    <property type="match status" value="1"/>
</dbReference>
<dbReference type="CDD" id="cd00082">
    <property type="entry name" value="HisKA"/>
    <property type="match status" value="1"/>
</dbReference>
<dbReference type="Pfam" id="PF00512">
    <property type="entry name" value="HisKA"/>
    <property type="match status" value="1"/>
</dbReference>
<evidence type="ECO:0000256" key="10">
    <source>
        <dbReference type="ARBA" id="ARBA00023136"/>
    </source>
</evidence>
<dbReference type="SMART" id="SM00304">
    <property type="entry name" value="HAMP"/>
    <property type="match status" value="1"/>
</dbReference>
<dbReference type="PANTHER" id="PTHR45436">
    <property type="entry name" value="SENSOR HISTIDINE KINASE YKOH"/>
    <property type="match status" value="1"/>
</dbReference>
<comment type="catalytic activity">
    <reaction evidence="1">
        <text>ATP + protein L-histidine = ADP + protein N-phospho-L-histidine.</text>
        <dbReference type="EC" id="2.7.13.3"/>
    </reaction>
</comment>
<evidence type="ECO:0000256" key="5">
    <source>
        <dbReference type="ARBA" id="ARBA00022679"/>
    </source>
</evidence>
<keyword evidence="5" id="KW-0808">Transferase</keyword>
<dbReference type="EC" id="2.7.13.3" evidence="3"/>
<feature type="transmembrane region" description="Helical" evidence="12">
    <location>
        <begin position="171"/>
        <end position="189"/>
    </location>
</feature>
<dbReference type="InterPro" id="IPR036890">
    <property type="entry name" value="HATPase_C_sf"/>
</dbReference>
<dbReference type="Gene3D" id="3.30.565.10">
    <property type="entry name" value="Histidine kinase-like ATPase, C-terminal domain"/>
    <property type="match status" value="1"/>
</dbReference>
<dbReference type="KEGG" id="ttc:FOKN1_2992"/>
<evidence type="ECO:0000256" key="8">
    <source>
        <dbReference type="ARBA" id="ARBA00022989"/>
    </source>
</evidence>
<comment type="subcellular location">
    <subcellularLocation>
        <location evidence="2">Membrane</location>
    </subcellularLocation>
</comment>
<dbReference type="Pfam" id="PF00672">
    <property type="entry name" value="HAMP"/>
    <property type="match status" value="1"/>
</dbReference>
<protein>
    <recommendedName>
        <fullName evidence="3">histidine kinase</fullName>
        <ecNumber evidence="3">2.7.13.3</ecNumber>
    </recommendedName>
</protein>
<dbReference type="Proteomes" id="UP000218765">
    <property type="component" value="Chromosome"/>
</dbReference>
<sequence length="487" mass="53464">MGLQHYNLRAALLVFVLLPVLALAGLAGWYTLQLLERQGEKRMRDEIDLIARAIRQPLGYAIEQGREGSLAQALDSASRIGRVYGVYVYDSDGNRIGTSGPTAPAAGSRRAAELVSEGDRRDEFQRVEGGEDVYSYFLPLADSGGRISGLLQVTRRTSEFRDYIARLRTQGLAALVLTSLLLTVVIYIGHHKAVGSHVRAMLTAMRQVSRGQRDRRLPMHGPRELNQLAVGINRMLESLTTQREVLDEHRREQARLEDRLHQSERMAAIGRLAAGVAHELGAPLNVVDGKAQRALRQPGLDPHLVRGLEDIRAEVRRMNFIVRQLMDFGRNNPLQCQPERADRLIRTVQAQCGDAAAGRDVVLEMVGQPPAPVLPLDRLRMEQALSNLLRNALQAATARVRLGWFVEGDQAGFSIEDDGPGIPASEREKIFEPFYTTKGVAEGTGLGLAVAAAAVKDHGGRIEVDPGSMGGARFRILLPLADAEVQS</sequence>
<dbReference type="PROSITE" id="PS50109">
    <property type="entry name" value="HIS_KIN"/>
    <property type="match status" value="1"/>
</dbReference>
<organism evidence="15 16">
    <name type="scientific">Thiohalobacter thiocyanaticus</name>
    <dbReference type="NCBI Taxonomy" id="585455"/>
    <lineage>
        <taxon>Bacteria</taxon>
        <taxon>Pseudomonadati</taxon>
        <taxon>Pseudomonadota</taxon>
        <taxon>Gammaproteobacteria</taxon>
        <taxon>Thiohalobacterales</taxon>
        <taxon>Thiohalobacteraceae</taxon>
        <taxon>Thiohalobacter</taxon>
    </lineage>
</organism>
<dbReference type="InterPro" id="IPR005467">
    <property type="entry name" value="His_kinase_dom"/>
</dbReference>
<evidence type="ECO:0000256" key="1">
    <source>
        <dbReference type="ARBA" id="ARBA00000085"/>
    </source>
</evidence>
<dbReference type="InterPro" id="IPR004358">
    <property type="entry name" value="Sig_transdc_His_kin-like_C"/>
</dbReference>
<dbReference type="GO" id="GO:0000155">
    <property type="term" value="F:phosphorelay sensor kinase activity"/>
    <property type="evidence" value="ECO:0007669"/>
    <property type="project" value="InterPro"/>
</dbReference>
<keyword evidence="6 12" id="KW-0812">Transmembrane</keyword>
<dbReference type="InterPro" id="IPR036097">
    <property type="entry name" value="HisK_dim/P_sf"/>
</dbReference>
<dbReference type="InterPro" id="IPR003661">
    <property type="entry name" value="HisK_dim/P_dom"/>
</dbReference>
<evidence type="ECO:0000256" key="3">
    <source>
        <dbReference type="ARBA" id="ARBA00012438"/>
    </source>
</evidence>
<dbReference type="Gene3D" id="6.10.340.10">
    <property type="match status" value="1"/>
</dbReference>
<keyword evidence="11" id="KW-0175">Coiled coil</keyword>
<feature type="transmembrane region" description="Helical" evidence="12">
    <location>
        <begin position="12"/>
        <end position="32"/>
    </location>
</feature>
<evidence type="ECO:0000313" key="15">
    <source>
        <dbReference type="EMBL" id="BAZ95349.1"/>
    </source>
</evidence>
<evidence type="ECO:0000256" key="4">
    <source>
        <dbReference type="ARBA" id="ARBA00022553"/>
    </source>
</evidence>
<dbReference type="RefSeq" id="WP_096367344.1">
    <property type="nucleotide sequence ID" value="NZ_AP018052.1"/>
</dbReference>
<proteinExistence type="predicted"/>
<evidence type="ECO:0000256" key="9">
    <source>
        <dbReference type="ARBA" id="ARBA00023012"/>
    </source>
</evidence>
<name>A0A1Z4VUP3_9GAMM</name>
<keyword evidence="8 12" id="KW-1133">Transmembrane helix</keyword>
<keyword evidence="16" id="KW-1185">Reference proteome</keyword>
<evidence type="ECO:0000313" key="16">
    <source>
        <dbReference type="Proteomes" id="UP000218765"/>
    </source>
</evidence>
<evidence type="ECO:0000256" key="12">
    <source>
        <dbReference type="SAM" id="Phobius"/>
    </source>
</evidence>
<feature type="coiled-coil region" evidence="11">
    <location>
        <begin position="239"/>
        <end position="266"/>
    </location>
</feature>
<evidence type="ECO:0000259" key="14">
    <source>
        <dbReference type="PROSITE" id="PS50885"/>
    </source>
</evidence>
<dbReference type="SMART" id="SM00387">
    <property type="entry name" value="HATPase_c"/>
    <property type="match status" value="1"/>
</dbReference>